<evidence type="ECO:0000313" key="10">
    <source>
        <dbReference type="EMBL" id="CAQ46119.1"/>
    </source>
</evidence>
<feature type="domain" description="Multidrug resistance protein MdtA-like barrel-sandwich hybrid" evidence="8">
    <location>
        <begin position="111"/>
        <end position="266"/>
    </location>
</feature>
<feature type="transmembrane region" description="Helical" evidence="6">
    <location>
        <begin position="59"/>
        <end position="78"/>
    </location>
</feature>
<dbReference type="GO" id="GO:1990195">
    <property type="term" value="C:macrolide transmembrane transporter complex"/>
    <property type="evidence" value="ECO:0007669"/>
    <property type="project" value="InterPro"/>
</dbReference>
<dbReference type="GO" id="GO:0019898">
    <property type="term" value="C:extrinsic component of membrane"/>
    <property type="evidence" value="ECO:0007669"/>
    <property type="project" value="InterPro"/>
</dbReference>
<evidence type="ECO:0000313" key="11">
    <source>
        <dbReference type="Proteomes" id="UP000008840"/>
    </source>
</evidence>
<reference evidence="10 11" key="1">
    <citation type="journal article" date="2008" name="Genome Biol.">
        <title>The complete genome, comparative and functional analysis of Stenotrophomonas maltophilia reveals an organism heavily shielded by drug resistance determinants.</title>
        <authorList>
            <person name="Crossman L.C."/>
            <person name="Gould V.C."/>
            <person name="Dow J.M."/>
            <person name="Vernikos G.S."/>
            <person name="Okazaki A."/>
            <person name="Sebaihia M."/>
            <person name="Saunders D."/>
            <person name="Arrowsmith C."/>
            <person name="Carver T."/>
            <person name="Peters N."/>
            <person name="Adlem E."/>
            <person name="Kerhornou A."/>
            <person name="Lord A."/>
            <person name="Murphy L."/>
            <person name="Seeger K."/>
            <person name="Squares R."/>
            <person name="Rutter S."/>
            <person name="Quail M.A."/>
            <person name="Rajandream M.A."/>
            <person name="Harris D."/>
            <person name="Churcher C."/>
            <person name="Bentley S.D."/>
            <person name="Parkhill J."/>
            <person name="Thomson N.R."/>
            <person name="Avison M.B."/>
        </authorList>
    </citation>
    <scope>NUCLEOTIDE SEQUENCE [LARGE SCALE GENOMIC DNA]</scope>
    <source>
        <strain evidence="10 11">K279a</strain>
    </source>
</reference>
<evidence type="ECO:0000256" key="6">
    <source>
        <dbReference type="SAM" id="Phobius"/>
    </source>
</evidence>
<dbReference type="GO" id="GO:0015562">
    <property type="term" value="F:efflux transmembrane transporter activity"/>
    <property type="evidence" value="ECO:0007669"/>
    <property type="project" value="TreeGrafter"/>
</dbReference>
<accession>B2FTJ8</accession>
<keyword evidence="6" id="KW-0812">Transmembrane</keyword>
<dbReference type="NCBIfam" id="TIGR01730">
    <property type="entry name" value="RND_mfp"/>
    <property type="match status" value="1"/>
</dbReference>
<evidence type="ECO:0000259" key="8">
    <source>
        <dbReference type="Pfam" id="PF25917"/>
    </source>
</evidence>
<evidence type="ECO:0000259" key="9">
    <source>
        <dbReference type="Pfam" id="PF25967"/>
    </source>
</evidence>
<dbReference type="eggNOG" id="COG0845">
    <property type="taxonomic scope" value="Bacteria"/>
</dbReference>
<dbReference type="InterPro" id="IPR058627">
    <property type="entry name" value="MdtA-like_C"/>
</dbReference>
<feature type="domain" description="Multidrug resistance protein MdtA-like alpha-helical hairpin" evidence="7">
    <location>
        <begin position="159"/>
        <end position="234"/>
    </location>
</feature>
<keyword evidence="6" id="KW-1133">Transmembrane helix</keyword>
<evidence type="ECO:0000256" key="5">
    <source>
        <dbReference type="SAM" id="Coils"/>
    </source>
</evidence>
<feature type="domain" description="Multidrug resistance protein MdtA-like C-terminal permuted SH3" evidence="9">
    <location>
        <begin position="369"/>
        <end position="431"/>
    </location>
</feature>
<name>B2FTJ8_STRMK</name>
<comment type="subcellular location">
    <subcellularLocation>
        <location evidence="1">Cell envelope</location>
    </subcellularLocation>
</comment>
<evidence type="ECO:0000256" key="3">
    <source>
        <dbReference type="ARBA" id="ARBA00022448"/>
    </source>
</evidence>
<dbReference type="Gene3D" id="2.40.50.100">
    <property type="match status" value="1"/>
</dbReference>
<keyword evidence="4 5" id="KW-0175">Coiled coil</keyword>
<evidence type="ECO:0000256" key="4">
    <source>
        <dbReference type="ARBA" id="ARBA00023054"/>
    </source>
</evidence>
<protein>
    <submittedName>
        <fullName evidence="10">HlyD family secretion protein</fullName>
    </submittedName>
</protein>
<evidence type="ECO:0000256" key="1">
    <source>
        <dbReference type="ARBA" id="ARBA00004196"/>
    </source>
</evidence>
<dbReference type="InterPro" id="IPR030190">
    <property type="entry name" value="MacA_alpha-hairpin_sf"/>
</dbReference>
<dbReference type="Pfam" id="PF25917">
    <property type="entry name" value="BSH_RND"/>
    <property type="match status" value="1"/>
</dbReference>
<evidence type="ECO:0000259" key="7">
    <source>
        <dbReference type="Pfam" id="PF25876"/>
    </source>
</evidence>
<dbReference type="GO" id="GO:1990281">
    <property type="term" value="C:efflux pump complex"/>
    <property type="evidence" value="ECO:0007669"/>
    <property type="project" value="TreeGrafter"/>
</dbReference>
<dbReference type="AlphaFoldDB" id="B2FTJ8"/>
<keyword evidence="6" id="KW-0472">Membrane</keyword>
<dbReference type="PANTHER" id="PTHR30469:SF33">
    <property type="entry name" value="SLR1207 PROTEIN"/>
    <property type="match status" value="1"/>
</dbReference>
<dbReference type="PANTHER" id="PTHR30469">
    <property type="entry name" value="MULTIDRUG RESISTANCE PROTEIN MDTA"/>
    <property type="match status" value="1"/>
</dbReference>
<dbReference type="GO" id="GO:1990961">
    <property type="term" value="P:xenobiotic detoxification by transmembrane export across the plasma membrane"/>
    <property type="evidence" value="ECO:0007669"/>
    <property type="project" value="InterPro"/>
</dbReference>
<dbReference type="InterPro" id="IPR006143">
    <property type="entry name" value="RND_pump_MFP"/>
</dbReference>
<comment type="similarity">
    <text evidence="2">Belongs to the membrane fusion protein (MFP) (TC 8.A.1) family.</text>
</comment>
<dbReference type="InterPro" id="IPR058624">
    <property type="entry name" value="MdtA-like_HH"/>
</dbReference>
<dbReference type="InterPro" id="IPR058625">
    <property type="entry name" value="MdtA-like_BSH"/>
</dbReference>
<gene>
    <name evidence="10" type="ordered locus">Smlt2643</name>
</gene>
<dbReference type="Pfam" id="PF25876">
    <property type="entry name" value="HH_MFP_RND"/>
    <property type="match status" value="1"/>
</dbReference>
<dbReference type="EnsemblBacteria" id="CAQ46119">
    <property type="protein sequence ID" value="CAQ46119"/>
    <property type="gene ID" value="Smlt2643"/>
</dbReference>
<organism evidence="10 11">
    <name type="scientific">Stenotrophomonas maltophilia (strain K279a)</name>
    <dbReference type="NCBI Taxonomy" id="522373"/>
    <lineage>
        <taxon>Bacteria</taxon>
        <taxon>Pseudomonadati</taxon>
        <taxon>Pseudomonadota</taxon>
        <taxon>Gammaproteobacteria</taxon>
        <taxon>Lysobacterales</taxon>
        <taxon>Lysobacteraceae</taxon>
        <taxon>Stenotrophomonas</taxon>
        <taxon>Stenotrophomonas maltophilia group</taxon>
    </lineage>
</organism>
<dbReference type="SUPFAM" id="SSF111369">
    <property type="entry name" value="HlyD-like secretion proteins"/>
    <property type="match status" value="1"/>
</dbReference>
<dbReference type="GO" id="GO:0030313">
    <property type="term" value="C:cell envelope"/>
    <property type="evidence" value="ECO:0007669"/>
    <property type="project" value="UniProtKB-SubCell"/>
</dbReference>
<dbReference type="HOGENOM" id="CLU_018816_14_1_6"/>
<dbReference type="Gene3D" id="6.10.140.1990">
    <property type="match status" value="1"/>
</dbReference>
<keyword evidence="11" id="KW-1185">Reference proteome</keyword>
<feature type="coiled-coil region" evidence="5">
    <location>
        <begin position="203"/>
        <end position="230"/>
    </location>
</feature>
<dbReference type="KEGG" id="sml:Smlt2643"/>
<dbReference type="Gene3D" id="2.40.30.170">
    <property type="match status" value="1"/>
</dbReference>
<dbReference type="Pfam" id="PF25967">
    <property type="entry name" value="RND-MFP_C"/>
    <property type="match status" value="1"/>
</dbReference>
<sequence length="446" mass="47089">MDAIRAVQERMPCLNGCAASMQSPQWLQETSTTTFQTAGSAVTSDGRVHASLPMDNRRTWIIAAIVALLTGGTGWWLFAESDDAALITAPARVADLEKTVQAVGRVNPKELVAVGAQVSGQVKRLHVVLGQRVHAGDLIAEVDSQPQRIALRSAEAAANALRAQHAASQARYAQAIRVHERQSQLVASRLVSQEGFESARVAREAARSDVAALQAQIEQALTQVETARINLGYTRIVSPSDGYIVAIVTKAGQTLNSMQTTPTIVMLAQMDTMTVRTEIAEADVELIAPGQPLWFSTLGPGGRRYESHLQQLEPAPSSIADVATGNTGGSAQTPKAVYYAGLFDVPNPGLKLKPSMTVKVTIQLARAANALQVPLTAVSESDDKAGNRATVQVIDAKGRARERAVTTGLRTATAVQILSGLKAGENVVVGQAPSGAEAEPTSLLGM</sequence>
<keyword evidence="3" id="KW-0813">Transport</keyword>
<proteinExistence type="inferred from homology"/>
<dbReference type="Proteomes" id="UP000008840">
    <property type="component" value="Chromosome"/>
</dbReference>
<dbReference type="EMBL" id="AM743169">
    <property type="protein sequence ID" value="CAQ46119.1"/>
    <property type="molecule type" value="Genomic_DNA"/>
</dbReference>
<dbReference type="Gene3D" id="2.40.420.20">
    <property type="match status" value="1"/>
</dbReference>
<evidence type="ECO:0000256" key="2">
    <source>
        <dbReference type="ARBA" id="ARBA00009477"/>
    </source>
</evidence>